<feature type="domain" description="CusB-like beta-barrel" evidence="4">
    <location>
        <begin position="193"/>
        <end position="265"/>
    </location>
</feature>
<evidence type="ECO:0000313" key="6">
    <source>
        <dbReference type="EMBL" id="MBB5728137.1"/>
    </source>
</evidence>
<keyword evidence="7" id="KW-1185">Reference proteome</keyword>
<dbReference type="PANTHER" id="PTHR30469">
    <property type="entry name" value="MULTIDRUG RESISTANCE PROTEIN MDTA"/>
    <property type="match status" value="1"/>
</dbReference>
<dbReference type="EMBL" id="JACIJR010000001">
    <property type="protein sequence ID" value="MBB5728137.1"/>
    <property type="molecule type" value="Genomic_DNA"/>
</dbReference>
<comment type="caution">
    <text evidence="6">The sequence shown here is derived from an EMBL/GenBank/DDBJ whole genome shotgun (WGS) entry which is preliminary data.</text>
</comment>
<dbReference type="Pfam" id="PF25954">
    <property type="entry name" value="Beta-barrel_RND_2"/>
    <property type="match status" value="1"/>
</dbReference>
<dbReference type="Gene3D" id="1.10.287.470">
    <property type="entry name" value="Helix hairpin bin"/>
    <property type="match status" value="1"/>
</dbReference>
<gene>
    <name evidence="6" type="ORF">FHS99_000593</name>
</gene>
<feature type="signal peptide" evidence="3">
    <location>
        <begin position="1"/>
        <end position="20"/>
    </location>
</feature>
<dbReference type="Proteomes" id="UP000546701">
    <property type="component" value="Unassembled WGS sequence"/>
</dbReference>
<evidence type="ECO:0000256" key="2">
    <source>
        <dbReference type="SAM" id="MobiDB-lite"/>
    </source>
</evidence>
<dbReference type="InterPro" id="IPR058637">
    <property type="entry name" value="YknX-like_C"/>
</dbReference>
<dbReference type="PANTHER" id="PTHR30469:SF16">
    <property type="entry name" value="HAE1 FAMILY EFFLUX PUMP MFP COMPONENT"/>
    <property type="match status" value="1"/>
</dbReference>
<dbReference type="Gene3D" id="2.40.420.20">
    <property type="match status" value="1"/>
</dbReference>
<dbReference type="InterPro" id="IPR006143">
    <property type="entry name" value="RND_pump_MFP"/>
</dbReference>
<keyword evidence="3" id="KW-0732">Signal</keyword>
<sequence length="402" mass="42151">MRPILPALLMFLLAACGGDAGDGARGGSRAAPLVTVAMAAPARFVDRIDAVGTARANEQVTVSAPVTERILKLNFEDGGYVQRGQVIATLARGQETAQLEEAQAQARVAGQQLNRLQQLKARGFATNASVDTQVAAASIARAQAAAADAAIGDRVVRAPFSGQVSLRMISAGAVVQAGTEIATISDLSRIKLDFPVPETLLASIKPGQAIEGRAAAYPDRPFRGTISTIDSVVDPATRSVVVRAVLNNGDRMLKPGMLLSVAIESDPRTAIAVPELSVVGEGEERYVFVIDAGGTARRTPVKTGIRRDGMIEILSGLRAGQRVVGEGVVKVTDGIKVRTGAAKAAAAFIPNRSLRVAVKPVETAYREVATSLHSRLWVSTSSTLRSNRTDADRGDASRRMSA</sequence>
<organism evidence="6 7">
    <name type="scientific">Sphingomonas prati</name>
    <dbReference type="NCBI Taxonomy" id="1843237"/>
    <lineage>
        <taxon>Bacteria</taxon>
        <taxon>Pseudomonadati</taxon>
        <taxon>Pseudomonadota</taxon>
        <taxon>Alphaproteobacteria</taxon>
        <taxon>Sphingomonadales</taxon>
        <taxon>Sphingomonadaceae</taxon>
        <taxon>Sphingomonas</taxon>
    </lineage>
</organism>
<dbReference type="OrthoDB" id="9806939at2"/>
<dbReference type="SUPFAM" id="SSF111369">
    <property type="entry name" value="HlyD-like secretion proteins"/>
    <property type="match status" value="1"/>
</dbReference>
<protein>
    <submittedName>
        <fullName evidence="6">Membrane fusion protein (Multidrug efflux system)</fullName>
    </submittedName>
</protein>
<name>A0A7W9BQ73_9SPHN</name>
<dbReference type="Gene3D" id="2.40.30.170">
    <property type="match status" value="1"/>
</dbReference>
<evidence type="ECO:0000313" key="7">
    <source>
        <dbReference type="Proteomes" id="UP000546701"/>
    </source>
</evidence>
<feature type="domain" description="YknX-like C-terminal permuted SH3-like" evidence="5">
    <location>
        <begin position="270"/>
        <end position="338"/>
    </location>
</feature>
<comment type="similarity">
    <text evidence="1">Belongs to the membrane fusion protein (MFP) (TC 8.A.1) family.</text>
</comment>
<feature type="compositionally biased region" description="Basic and acidic residues" evidence="2">
    <location>
        <begin position="387"/>
        <end position="402"/>
    </location>
</feature>
<evidence type="ECO:0000256" key="3">
    <source>
        <dbReference type="SAM" id="SignalP"/>
    </source>
</evidence>
<dbReference type="GO" id="GO:1990281">
    <property type="term" value="C:efflux pump complex"/>
    <property type="evidence" value="ECO:0007669"/>
    <property type="project" value="TreeGrafter"/>
</dbReference>
<proteinExistence type="inferred from homology"/>
<dbReference type="FunFam" id="2.40.30.170:FF:000010">
    <property type="entry name" value="Efflux RND transporter periplasmic adaptor subunit"/>
    <property type="match status" value="1"/>
</dbReference>
<feature type="chain" id="PRO_5031244721" evidence="3">
    <location>
        <begin position="21"/>
        <end position="402"/>
    </location>
</feature>
<dbReference type="Pfam" id="PF25989">
    <property type="entry name" value="YknX_C"/>
    <property type="match status" value="1"/>
</dbReference>
<evidence type="ECO:0000259" key="5">
    <source>
        <dbReference type="Pfam" id="PF25989"/>
    </source>
</evidence>
<reference evidence="6 7" key="1">
    <citation type="submission" date="2020-08" db="EMBL/GenBank/DDBJ databases">
        <title>Genomic Encyclopedia of Type Strains, Phase IV (KMG-IV): sequencing the most valuable type-strain genomes for metagenomic binning, comparative biology and taxonomic classification.</title>
        <authorList>
            <person name="Goeker M."/>
        </authorList>
    </citation>
    <scope>NUCLEOTIDE SEQUENCE [LARGE SCALE GENOMIC DNA]</scope>
    <source>
        <strain evidence="6 7">DSM 103336</strain>
    </source>
</reference>
<evidence type="ECO:0000256" key="1">
    <source>
        <dbReference type="ARBA" id="ARBA00009477"/>
    </source>
</evidence>
<dbReference type="AlphaFoldDB" id="A0A7W9BQ73"/>
<dbReference type="InterPro" id="IPR058792">
    <property type="entry name" value="Beta-barrel_RND_2"/>
</dbReference>
<dbReference type="RefSeq" id="WP_157174914.1">
    <property type="nucleotide sequence ID" value="NZ_BMJP01000001.1"/>
</dbReference>
<dbReference type="Gene3D" id="2.40.50.100">
    <property type="match status" value="1"/>
</dbReference>
<evidence type="ECO:0000259" key="4">
    <source>
        <dbReference type="Pfam" id="PF25954"/>
    </source>
</evidence>
<dbReference type="NCBIfam" id="TIGR01730">
    <property type="entry name" value="RND_mfp"/>
    <property type="match status" value="1"/>
</dbReference>
<feature type="region of interest" description="Disordered" evidence="2">
    <location>
        <begin position="383"/>
        <end position="402"/>
    </location>
</feature>
<accession>A0A7W9BQ73</accession>
<dbReference type="GO" id="GO:0015562">
    <property type="term" value="F:efflux transmembrane transporter activity"/>
    <property type="evidence" value="ECO:0007669"/>
    <property type="project" value="TreeGrafter"/>
</dbReference>
<dbReference type="PROSITE" id="PS51257">
    <property type="entry name" value="PROKAR_LIPOPROTEIN"/>
    <property type="match status" value="1"/>
</dbReference>